<evidence type="ECO:0000256" key="21">
    <source>
        <dbReference type="SAM" id="SignalP"/>
    </source>
</evidence>
<accession>A0A835YXC2</accession>
<keyword evidence="17" id="KW-0325">Glycoprotein</keyword>
<keyword evidence="10" id="KW-0479">Metal-binding</keyword>
<evidence type="ECO:0000256" key="7">
    <source>
        <dbReference type="ARBA" id="ARBA00022676"/>
    </source>
</evidence>
<keyword evidence="12" id="KW-0735">Signal-anchor</keyword>
<dbReference type="EC" id="2.4.2.26" evidence="6"/>
<dbReference type="PANTHER" id="PTHR46025">
    <property type="entry name" value="XYLOSYLTRANSFERASE OXT"/>
    <property type="match status" value="1"/>
</dbReference>
<reference evidence="22" key="1">
    <citation type="submission" date="2021-02" db="EMBL/GenBank/DDBJ databases">
        <title>First Annotated Genome of the Yellow-green Alga Tribonema minus.</title>
        <authorList>
            <person name="Mahan K.M."/>
        </authorList>
    </citation>
    <scope>NUCLEOTIDE SEQUENCE</scope>
    <source>
        <strain evidence="22">UTEX B ZZ1240</strain>
    </source>
</reference>
<sequence length="440" mass="48855">MSRLALVLLVLLQVFALCVLAASAARPTSDDPKGLVTVAFGIMVYQRQGVSAESALMQFQRLLRTLYDPVNTYAIHVDSKSDPTLIAGINRILQRLPNAVMLESTSVAWGGISVVERTLALAQAALELDQRWSYFVNIGHEDYPNASPREIRKALTAMPAGRNYMKCWHLAEHDFFGQIERHGPKARKVVVDDFAGMVHPTGFSKPADSMRALGFQFYKSLQQMVISRDFCRHAVYSADARRLLLVTASLLAPDEVFFPTLLQQSDSYRSTATCDSTLHYSHWIRPGHSWHPEYLDLTHLELLLGGRPWVGRGDVLFFRKVDFGSKSAALLSVIDALNGGKSLESCLPVMLNWLRAQGSSLSDTSALSEVLSELTRRRVAHDQAVRSAFLSARNGPPPPLLPPERFHRHSSGSDGADWSVFDGRRMRTGRGRASRDALAQ</sequence>
<evidence type="ECO:0000256" key="16">
    <source>
        <dbReference type="ARBA" id="ARBA00023157"/>
    </source>
</evidence>
<evidence type="ECO:0000256" key="5">
    <source>
        <dbReference type="ARBA" id="ARBA00010195"/>
    </source>
</evidence>
<dbReference type="GO" id="GO:0046872">
    <property type="term" value="F:metal ion binding"/>
    <property type="evidence" value="ECO:0007669"/>
    <property type="project" value="UniProtKB-KW"/>
</dbReference>
<keyword evidence="9" id="KW-0812">Transmembrane</keyword>
<comment type="subcellular location">
    <subcellularLocation>
        <location evidence="2">Endoplasmic reticulum membrane</location>
        <topology evidence="2">Single-pass type II membrane protein</topology>
    </subcellularLocation>
    <subcellularLocation>
        <location evidence="1">Golgi apparatus membrane</location>
        <topology evidence="1">Single-pass type II membrane protein</topology>
    </subcellularLocation>
</comment>
<dbReference type="GO" id="GO:0015012">
    <property type="term" value="P:heparan sulfate proteoglycan biosynthetic process"/>
    <property type="evidence" value="ECO:0007669"/>
    <property type="project" value="TreeGrafter"/>
</dbReference>
<evidence type="ECO:0000256" key="11">
    <source>
        <dbReference type="ARBA" id="ARBA00022824"/>
    </source>
</evidence>
<keyword evidence="14" id="KW-0333">Golgi apparatus</keyword>
<keyword evidence="15" id="KW-0472">Membrane</keyword>
<evidence type="ECO:0000256" key="13">
    <source>
        <dbReference type="ARBA" id="ARBA00022989"/>
    </source>
</evidence>
<keyword evidence="21" id="KW-0732">Signal</keyword>
<evidence type="ECO:0000256" key="9">
    <source>
        <dbReference type="ARBA" id="ARBA00022692"/>
    </source>
</evidence>
<comment type="similarity">
    <text evidence="5">Belongs to the glycosyltransferase 14 family. XylT subfamily.</text>
</comment>
<evidence type="ECO:0000256" key="18">
    <source>
        <dbReference type="ARBA" id="ARBA00042865"/>
    </source>
</evidence>
<feature type="region of interest" description="Disordered" evidence="20">
    <location>
        <begin position="391"/>
        <end position="440"/>
    </location>
</feature>
<dbReference type="GO" id="GO:0005789">
    <property type="term" value="C:endoplasmic reticulum membrane"/>
    <property type="evidence" value="ECO:0007669"/>
    <property type="project" value="UniProtKB-SubCell"/>
</dbReference>
<organism evidence="22 23">
    <name type="scientific">Tribonema minus</name>
    <dbReference type="NCBI Taxonomy" id="303371"/>
    <lineage>
        <taxon>Eukaryota</taxon>
        <taxon>Sar</taxon>
        <taxon>Stramenopiles</taxon>
        <taxon>Ochrophyta</taxon>
        <taxon>PX clade</taxon>
        <taxon>Xanthophyceae</taxon>
        <taxon>Tribonematales</taxon>
        <taxon>Tribonemataceae</taxon>
        <taxon>Tribonema</taxon>
    </lineage>
</organism>
<proteinExistence type="inferred from homology"/>
<protein>
    <recommendedName>
        <fullName evidence="6">protein xylosyltransferase</fullName>
        <ecNumber evidence="6">2.4.2.26</ecNumber>
    </recommendedName>
    <alternativeName>
        <fullName evidence="18">Peptide O-xylosyltransferase</fullName>
    </alternativeName>
</protein>
<evidence type="ECO:0000256" key="8">
    <source>
        <dbReference type="ARBA" id="ARBA00022679"/>
    </source>
</evidence>
<keyword evidence="7" id="KW-0328">Glycosyltransferase</keyword>
<evidence type="ECO:0000256" key="4">
    <source>
        <dbReference type="ARBA" id="ARBA00005093"/>
    </source>
</evidence>
<dbReference type="GO" id="GO:0000139">
    <property type="term" value="C:Golgi membrane"/>
    <property type="evidence" value="ECO:0007669"/>
    <property type="project" value="UniProtKB-SubCell"/>
</dbReference>
<evidence type="ECO:0000256" key="19">
    <source>
        <dbReference type="ARBA" id="ARBA00047847"/>
    </source>
</evidence>
<dbReference type="GO" id="GO:0050650">
    <property type="term" value="P:chondroitin sulfate proteoglycan biosynthetic process"/>
    <property type="evidence" value="ECO:0007669"/>
    <property type="project" value="TreeGrafter"/>
</dbReference>
<evidence type="ECO:0000313" key="23">
    <source>
        <dbReference type="Proteomes" id="UP000664859"/>
    </source>
</evidence>
<dbReference type="Pfam" id="PF02485">
    <property type="entry name" value="Branch"/>
    <property type="match status" value="1"/>
</dbReference>
<evidence type="ECO:0000256" key="15">
    <source>
        <dbReference type="ARBA" id="ARBA00023136"/>
    </source>
</evidence>
<keyword evidence="11" id="KW-0256">Endoplasmic reticulum</keyword>
<keyword evidence="13" id="KW-1133">Transmembrane helix</keyword>
<keyword evidence="16" id="KW-1015">Disulfide bond</keyword>
<evidence type="ECO:0000256" key="20">
    <source>
        <dbReference type="SAM" id="MobiDB-lite"/>
    </source>
</evidence>
<dbReference type="GO" id="GO:0030158">
    <property type="term" value="F:protein xylosyltransferase activity"/>
    <property type="evidence" value="ECO:0007669"/>
    <property type="project" value="UniProtKB-EC"/>
</dbReference>
<gene>
    <name evidence="22" type="ORF">JKP88DRAFT_317676</name>
</gene>
<dbReference type="InterPro" id="IPR043538">
    <property type="entry name" value="XYLT"/>
</dbReference>
<feature type="signal peptide" evidence="21">
    <location>
        <begin position="1"/>
        <end position="24"/>
    </location>
</feature>
<evidence type="ECO:0000256" key="14">
    <source>
        <dbReference type="ARBA" id="ARBA00023034"/>
    </source>
</evidence>
<keyword evidence="8" id="KW-0808">Transferase</keyword>
<dbReference type="InterPro" id="IPR003406">
    <property type="entry name" value="Glyco_trans_14"/>
</dbReference>
<dbReference type="Proteomes" id="UP000664859">
    <property type="component" value="Unassembled WGS sequence"/>
</dbReference>
<dbReference type="AlphaFoldDB" id="A0A835YXC2"/>
<feature type="chain" id="PRO_5032657576" description="protein xylosyltransferase" evidence="21">
    <location>
        <begin position="25"/>
        <end position="440"/>
    </location>
</feature>
<dbReference type="PANTHER" id="PTHR46025:SF3">
    <property type="entry name" value="XYLOSYLTRANSFERASE OXT"/>
    <property type="match status" value="1"/>
</dbReference>
<name>A0A835YXC2_9STRA</name>
<evidence type="ECO:0000256" key="6">
    <source>
        <dbReference type="ARBA" id="ARBA00011972"/>
    </source>
</evidence>
<evidence type="ECO:0000256" key="3">
    <source>
        <dbReference type="ARBA" id="ARBA00004840"/>
    </source>
</evidence>
<keyword evidence="23" id="KW-1185">Reference proteome</keyword>
<comment type="pathway">
    <text evidence="3">Glycan metabolism; chondroitin sulfate biosynthesis.</text>
</comment>
<evidence type="ECO:0000256" key="10">
    <source>
        <dbReference type="ARBA" id="ARBA00022723"/>
    </source>
</evidence>
<dbReference type="EMBL" id="JAFCMP010000223">
    <property type="protein sequence ID" value="KAG5183246.1"/>
    <property type="molecule type" value="Genomic_DNA"/>
</dbReference>
<evidence type="ECO:0000313" key="22">
    <source>
        <dbReference type="EMBL" id="KAG5183246.1"/>
    </source>
</evidence>
<evidence type="ECO:0000256" key="12">
    <source>
        <dbReference type="ARBA" id="ARBA00022968"/>
    </source>
</evidence>
<comment type="caution">
    <text evidence="22">The sequence shown here is derived from an EMBL/GenBank/DDBJ whole genome shotgun (WGS) entry which is preliminary data.</text>
</comment>
<evidence type="ECO:0000256" key="2">
    <source>
        <dbReference type="ARBA" id="ARBA00004648"/>
    </source>
</evidence>
<dbReference type="OrthoDB" id="205175at2759"/>
<comment type="catalytic activity">
    <reaction evidence="19">
        <text>UDP-alpha-D-xylose + L-seryl-[protein] = 3-O-(beta-D-xylosyl)-L-seryl-[protein] + UDP + H(+)</text>
        <dbReference type="Rhea" id="RHEA:50192"/>
        <dbReference type="Rhea" id="RHEA-COMP:9863"/>
        <dbReference type="Rhea" id="RHEA-COMP:12567"/>
        <dbReference type="ChEBI" id="CHEBI:15378"/>
        <dbReference type="ChEBI" id="CHEBI:29999"/>
        <dbReference type="ChEBI" id="CHEBI:57632"/>
        <dbReference type="ChEBI" id="CHEBI:58223"/>
        <dbReference type="ChEBI" id="CHEBI:132085"/>
        <dbReference type="EC" id="2.4.2.26"/>
    </reaction>
</comment>
<comment type="pathway">
    <text evidence="4">Glycan metabolism; heparan sulfate biosynthesis.</text>
</comment>
<evidence type="ECO:0000256" key="1">
    <source>
        <dbReference type="ARBA" id="ARBA00004323"/>
    </source>
</evidence>
<evidence type="ECO:0000256" key="17">
    <source>
        <dbReference type="ARBA" id="ARBA00023180"/>
    </source>
</evidence>